<name>A0AAV8XJ15_9CUCU</name>
<dbReference type="EMBL" id="JAPWTK010000557">
    <property type="protein sequence ID" value="KAJ8938422.1"/>
    <property type="molecule type" value="Genomic_DNA"/>
</dbReference>
<accession>A0AAV8XJ15</accession>
<keyword evidence="2" id="KW-1185">Reference proteome</keyword>
<comment type="caution">
    <text evidence="1">The sequence shown here is derived from an EMBL/GenBank/DDBJ whole genome shotgun (WGS) entry which is preliminary data.</text>
</comment>
<protein>
    <submittedName>
        <fullName evidence="1">Uncharacterized protein</fullName>
    </submittedName>
</protein>
<proteinExistence type="predicted"/>
<gene>
    <name evidence="1" type="ORF">NQ318_011861</name>
</gene>
<evidence type="ECO:0000313" key="2">
    <source>
        <dbReference type="Proteomes" id="UP001162162"/>
    </source>
</evidence>
<reference evidence="1" key="1">
    <citation type="journal article" date="2023" name="Insect Mol. Biol.">
        <title>Genome sequencing provides insights into the evolution of gene families encoding plant cell wall-degrading enzymes in longhorned beetles.</title>
        <authorList>
            <person name="Shin N.R."/>
            <person name="Okamura Y."/>
            <person name="Kirsch R."/>
            <person name="Pauchet Y."/>
        </authorList>
    </citation>
    <scope>NUCLEOTIDE SEQUENCE</scope>
    <source>
        <strain evidence="1">AMC_N1</strain>
    </source>
</reference>
<dbReference type="AlphaFoldDB" id="A0AAV8XJ15"/>
<organism evidence="1 2">
    <name type="scientific">Aromia moschata</name>
    <dbReference type="NCBI Taxonomy" id="1265417"/>
    <lineage>
        <taxon>Eukaryota</taxon>
        <taxon>Metazoa</taxon>
        <taxon>Ecdysozoa</taxon>
        <taxon>Arthropoda</taxon>
        <taxon>Hexapoda</taxon>
        <taxon>Insecta</taxon>
        <taxon>Pterygota</taxon>
        <taxon>Neoptera</taxon>
        <taxon>Endopterygota</taxon>
        <taxon>Coleoptera</taxon>
        <taxon>Polyphaga</taxon>
        <taxon>Cucujiformia</taxon>
        <taxon>Chrysomeloidea</taxon>
        <taxon>Cerambycidae</taxon>
        <taxon>Cerambycinae</taxon>
        <taxon>Callichromatini</taxon>
        <taxon>Aromia</taxon>
    </lineage>
</organism>
<evidence type="ECO:0000313" key="1">
    <source>
        <dbReference type="EMBL" id="KAJ8938422.1"/>
    </source>
</evidence>
<dbReference type="Proteomes" id="UP001162162">
    <property type="component" value="Unassembled WGS sequence"/>
</dbReference>
<sequence>MFSGEPCQLYCSDANETVIVPWGDYAVDGTPCSVVSRDVCISGICKSRETSGEDLTRDGHRQKSEQRGALLLFPTELRAPLVCRRKRSGQVVLGVKDTLR</sequence>